<dbReference type="RefSeq" id="WP_397088368.1">
    <property type="nucleotide sequence ID" value="NZ_JBITGY010000010.1"/>
</dbReference>
<comment type="caution">
    <text evidence="2">The sequence shown here is derived from an EMBL/GenBank/DDBJ whole genome shotgun (WGS) entry which is preliminary data.</text>
</comment>
<dbReference type="EMBL" id="JBITGY010000010">
    <property type="protein sequence ID" value="MFI6502816.1"/>
    <property type="molecule type" value="Genomic_DNA"/>
</dbReference>
<feature type="transmembrane region" description="Helical" evidence="1">
    <location>
        <begin position="30"/>
        <end position="53"/>
    </location>
</feature>
<organism evidence="2 3">
    <name type="scientific">Nonomuraea typhae</name>
    <dbReference type="NCBI Taxonomy" id="2603600"/>
    <lineage>
        <taxon>Bacteria</taxon>
        <taxon>Bacillati</taxon>
        <taxon>Actinomycetota</taxon>
        <taxon>Actinomycetes</taxon>
        <taxon>Streptosporangiales</taxon>
        <taxon>Streptosporangiaceae</taxon>
        <taxon>Nonomuraea</taxon>
    </lineage>
</organism>
<reference evidence="2 3" key="1">
    <citation type="submission" date="2024-10" db="EMBL/GenBank/DDBJ databases">
        <title>The Natural Products Discovery Center: Release of the First 8490 Sequenced Strains for Exploring Actinobacteria Biosynthetic Diversity.</title>
        <authorList>
            <person name="Kalkreuter E."/>
            <person name="Kautsar S.A."/>
            <person name="Yang D."/>
            <person name="Bader C.D."/>
            <person name="Teijaro C.N."/>
            <person name="Fluegel L."/>
            <person name="Davis C.M."/>
            <person name="Simpson J.R."/>
            <person name="Lauterbach L."/>
            <person name="Steele A.D."/>
            <person name="Gui C."/>
            <person name="Meng S."/>
            <person name="Li G."/>
            <person name="Viehrig K."/>
            <person name="Ye F."/>
            <person name="Su P."/>
            <person name="Kiefer A.F."/>
            <person name="Nichols A."/>
            <person name="Cepeda A.J."/>
            <person name="Yan W."/>
            <person name="Fan B."/>
            <person name="Jiang Y."/>
            <person name="Adhikari A."/>
            <person name="Zheng C.-J."/>
            <person name="Schuster L."/>
            <person name="Cowan T.M."/>
            <person name="Smanski M.J."/>
            <person name="Chevrette M.G."/>
            <person name="De Carvalho L.P.S."/>
            <person name="Shen B."/>
        </authorList>
    </citation>
    <scope>NUCLEOTIDE SEQUENCE [LARGE SCALE GENOMIC DNA]</scope>
    <source>
        <strain evidence="2 3">NPDC050545</strain>
    </source>
</reference>
<proteinExistence type="predicted"/>
<keyword evidence="3" id="KW-1185">Reference proteome</keyword>
<protein>
    <submittedName>
        <fullName evidence="2">Uncharacterized protein</fullName>
    </submittedName>
</protein>
<evidence type="ECO:0000256" key="1">
    <source>
        <dbReference type="SAM" id="Phobius"/>
    </source>
</evidence>
<evidence type="ECO:0000313" key="2">
    <source>
        <dbReference type="EMBL" id="MFI6502816.1"/>
    </source>
</evidence>
<keyword evidence="1" id="KW-1133">Transmembrane helix</keyword>
<feature type="transmembrane region" description="Helical" evidence="1">
    <location>
        <begin position="65"/>
        <end position="84"/>
    </location>
</feature>
<dbReference type="Proteomes" id="UP001612741">
    <property type="component" value="Unassembled WGS sequence"/>
</dbReference>
<name>A0ABW7Z3S5_9ACTN</name>
<keyword evidence="1" id="KW-0472">Membrane</keyword>
<sequence>MISKPVLAATLLTLAALGFALHTGWLLTRLWILALPVFAAAFAVVLALFCLAVWRAARDPRRWPVVATVVLALAGLGGGVFLHADAEARAWTRFWVERPAFTAAATTPVSGEYYGAELPGPLCFVSANCKVAVIGTSGGQPVRFVPDWIGIPDDAIGYGHFTGTPEAGPYDGFGMDLCPRMELADGWWWLGPCR</sequence>
<evidence type="ECO:0000313" key="3">
    <source>
        <dbReference type="Proteomes" id="UP001612741"/>
    </source>
</evidence>
<accession>A0ABW7Z3S5</accession>
<keyword evidence="1" id="KW-0812">Transmembrane</keyword>
<gene>
    <name evidence="2" type="ORF">ACIBG2_35930</name>
</gene>